<protein>
    <recommendedName>
        <fullName evidence="1">Glutamyl-tRNA amidotransferase complex subunit Gta3 domain-containing protein</fullName>
    </recommendedName>
</protein>
<dbReference type="InterPro" id="IPR049545">
    <property type="entry name" value="Gta3_dom"/>
</dbReference>
<reference evidence="2 3" key="1">
    <citation type="journal article" date="2013" name="Fungal Biol.">
        <title>Analysis of microsatellite markers in the genome of the plant pathogen Ceratocystis fimbriata.</title>
        <authorList>
            <person name="Simpson M.C."/>
            <person name="Wilken P.M."/>
            <person name="Coetzee M.P."/>
            <person name="Wingfield M.J."/>
            <person name="Wingfield B.D."/>
        </authorList>
    </citation>
    <scope>NUCLEOTIDE SEQUENCE [LARGE SCALE GENOMIC DNA]</scope>
    <source>
        <strain evidence="2 3">CBS 114723</strain>
    </source>
</reference>
<dbReference type="OrthoDB" id="5522061at2759"/>
<proteinExistence type="predicted"/>
<feature type="domain" description="Glutamyl-tRNA amidotransferase complex subunit Gta3" evidence="1">
    <location>
        <begin position="66"/>
        <end position="112"/>
    </location>
</feature>
<accession>A0A2C5WWX6</accession>
<dbReference type="Pfam" id="PF20978">
    <property type="entry name" value="Gta3"/>
    <property type="match status" value="1"/>
</dbReference>
<evidence type="ECO:0000313" key="2">
    <source>
        <dbReference type="EMBL" id="PHH50200.1"/>
    </source>
</evidence>
<evidence type="ECO:0000313" key="3">
    <source>
        <dbReference type="Proteomes" id="UP000222788"/>
    </source>
</evidence>
<dbReference type="AlphaFoldDB" id="A0A2C5WWX6"/>
<dbReference type="EMBL" id="APWK03000142">
    <property type="protein sequence ID" value="PHH50200.1"/>
    <property type="molecule type" value="Genomic_DNA"/>
</dbReference>
<dbReference type="Proteomes" id="UP000222788">
    <property type="component" value="Unassembled WGS sequence"/>
</dbReference>
<gene>
    <name evidence="2" type="ORF">CFIMG_007499RA00001</name>
</gene>
<comment type="caution">
    <text evidence="2">The sequence shown here is derived from an EMBL/GenBank/DDBJ whole genome shotgun (WGS) entry which is preliminary data.</text>
</comment>
<organism evidence="2 3">
    <name type="scientific">Ceratocystis fimbriata CBS 114723</name>
    <dbReference type="NCBI Taxonomy" id="1035309"/>
    <lineage>
        <taxon>Eukaryota</taxon>
        <taxon>Fungi</taxon>
        <taxon>Dikarya</taxon>
        <taxon>Ascomycota</taxon>
        <taxon>Pezizomycotina</taxon>
        <taxon>Sordariomycetes</taxon>
        <taxon>Hypocreomycetidae</taxon>
        <taxon>Microascales</taxon>
        <taxon>Ceratocystidaceae</taxon>
        <taxon>Ceratocystis</taxon>
    </lineage>
</organism>
<sequence>MSPHRTKALSCLAAPSRFSFSARRNLNYPASLSSPPPPSASRRSEISALLSTPTWSTKSLIRPPASSGSISPAQLHHLLRLSALPPPSSPDEEAEMLRVLHAQLGFVQDVQSASSASGLEPLRAIYDETPEAIGEAMIGLDQLQALLTEEKPHGYLKRPKRQRETAPKIKDVENWDKLAMAEKKVDKYFVVKGSGESAE</sequence>
<name>A0A2C5WWX6_9PEZI</name>
<reference evidence="2 3" key="2">
    <citation type="journal article" date="2013" name="IMA Fungus">
        <title>IMA Genome-F 1: Ceratocystis fimbriata: Draft nuclear genome sequence for the plant pathogen, Ceratocystis fimbriata.</title>
        <authorList>
            <person name="Wilken P.M."/>
            <person name="Steenkamp E.T."/>
            <person name="Wingfield M.J."/>
            <person name="de Beer Z.W."/>
            <person name="Wingfield B.D."/>
        </authorList>
    </citation>
    <scope>NUCLEOTIDE SEQUENCE [LARGE SCALE GENOMIC DNA]</scope>
    <source>
        <strain evidence="2 3">CBS 114723</strain>
    </source>
</reference>
<keyword evidence="3" id="KW-1185">Reference proteome</keyword>
<evidence type="ECO:0000259" key="1">
    <source>
        <dbReference type="Pfam" id="PF20978"/>
    </source>
</evidence>